<gene>
    <name evidence="1" type="ORF">TPL01_19490</name>
</gene>
<dbReference type="RefSeq" id="WP_147073235.1">
    <property type="nucleotide sequence ID" value="NZ_AP021884.1"/>
</dbReference>
<dbReference type="AlphaFoldDB" id="A0A512L9K0"/>
<dbReference type="InterPro" id="IPR017850">
    <property type="entry name" value="Alkaline_phosphatase_core_sf"/>
</dbReference>
<dbReference type="NCBIfam" id="NF033449">
    <property type="entry name" value="BREX_PglZ_3"/>
    <property type="match status" value="1"/>
</dbReference>
<evidence type="ECO:0000313" key="2">
    <source>
        <dbReference type="Proteomes" id="UP000321337"/>
    </source>
</evidence>
<name>A0A512L9K0_9PROT</name>
<sequence length="673" mass="75399">MSQWIERILSRFTADLDRLWVACDPDDVLLDERLLAELRSRGFEVLLYEDPFVFRTEFEERYRAAWDRGEPGPTPAVVVHWRGADPNELPWDLGHYGRVVSLGLAQLFPRLAYNVVKQLEPEHFAALLEAHDTELQGIRGENESKDFILERVYHLAPRSSIRTESDFWRDVLRMHFANRALPLVFAEHAASIIQSKGLLAGLPVAAWLSSKSALLRVVQEAWHRYLANLGMEGSRIGEPPPPDYVAKVDIPFAHSDVQSIVDSMFLNGSLHPLVVEVVPADAPGWIKAGIVQDPQARNAFVKKGIAKLIDAIPSATATHKAWSEFAKQYGETLARVHDLGNAYGTDGLAEVQALVKTLQEQSDAQLHAWVAAKHYADLSTLSFHNGPVMVHRIPDYLSSRRKALGADKIALLVFDGLALDQWVQIRERLVEATKRFAFDEGTSFAWLPTVTSVSRQALFSGRKPREFEESIGHTNKEEYLWKAYWQEQGVKPGEIYYQRSLRQIEQLDALQAALDDRRPKVVGLVVDEVDDRLHKERSKQDVALWIANWLKTGFVDRLFAMLLDRGFHIYLTADHGNVEAVGVGRPSEGDVPEARGERVRVYRSESLLAKSAAANANSVHLDIAGLPAGYMPLFAGGRTAFVPDGEQVVVHGGISVEELIVPFVKVKYVIGNE</sequence>
<protein>
    <submittedName>
        <fullName evidence="1">Alkaline phosphatase</fullName>
    </submittedName>
</protein>
<comment type="caution">
    <text evidence="1">The sequence shown here is derived from an EMBL/GenBank/DDBJ whole genome shotgun (WGS) entry which is preliminary data.</text>
</comment>
<dbReference type="Pfam" id="PF08665">
    <property type="entry name" value="PglZ"/>
    <property type="match status" value="1"/>
</dbReference>
<evidence type="ECO:0000313" key="1">
    <source>
        <dbReference type="EMBL" id="GEP30811.1"/>
    </source>
</evidence>
<reference evidence="1 2" key="1">
    <citation type="submission" date="2019-07" db="EMBL/GenBank/DDBJ databases">
        <title>Whole genome shotgun sequence of Thiobacillus plumbophilus NBRC 107929.</title>
        <authorList>
            <person name="Hosoyama A."/>
            <person name="Uohara A."/>
            <person name="Ohji S."/>
            <person name="Ichikawa N."/>
        </authorList>
    </citation>
    <scope>NUCLEOTIDE SEQUENCE [LARGE SCALE GENOMIC DNA]</scope>
    <source>
        <strain evidence="1 2">NBRC 107929</strain>
    </source>
</reference>
<dbReference type="SUPFAM" id="SSF53649">
    <property type="entry name" value="Alkaline phosphatase-like"/>
    <property type="match status" value="1"/>
</dbReference>
<keyword evidence="2" id="KW-1185">Reference proteome</keyword>
<dbReference type="EMBL" id="BKAD01000019">
    <property type="protein sequence ID" value="GEP30811.1"/>
    <property type="molecule type" value="Genomic_DNA"/>
</dbReference>
<accession>A0A512L9K0</accession>
<dbReference type="Proteomes" id="UP000321337">
    <property type="component" value="Unassembled WGS sequence"/>
</dbReference>
<proteinExistence type="predicted"/>
<dbReference type="Gene3D" id="3.40.720.10">
    <property type="entry name" value="Alkaline Phosphatase, subunit A"/>
    <property type="match status" value="1"/>
</dbReference>
<dbReference type="OrthoDB" id="9769734at2"/>
<organism evidence="1 2">
    <name type="scientific">Sulfuriferula plumbiphila</name>
    <dbReference type="NCBI Taxonomy" id="171865"/>
    <lineage>
        <taxon>Bacteria</taxon>
        <taxon>Pseudomonadati</taxon>
        <taxon>Pseudomonadota</taxon>
        <taxon>Betaproteobacteria</taxon>
        <taxon>Nitrosomonadales</taxon>
        <taxon>Sulfuricellaceae</taxon>
        <taxon>Sulfuriferula</taxon>
    </lineage>
</organism>